<dbReference type="InterPro" id="IPR041657">
    <property type="entry name" value="HTH_17"/>
</dbReference>
<reference evidence="2" key="2">
    <citation type="journal article" date="2021" name="PeerJ">
        <title>Extensive microbial diversity within the chicken gut microbiome revealed by metagenomics and culture.</title>
        <authorList>
            <person name="Gilroy R."/>
            <person name="Ravi A."/>
            <person name="Getino M."/>
            <person name="Pursley I."/>
            <person name="Horton D.L."/>
            <person name="Alikhan N.F."/>
            <person name="Baker D."/>
            <person name="Gharbi K."/>
            <person name="Hall N."/>
            <person name="Watson M."/>
            <person name="Adriaenssens E.M."/>
            <person name="Foster-Nyarko E."/>
            <person name="Jarju S."/>
            <person name="Secka A."/>
            <person name="Antonio M."/>
            <person name="Oren A."/>
            <person name="Chaudhuri R.R."/>
            <person name="La Ragione R."/>
            <person name="Hildebrand F."/>
            <person name="Pallen M.J."/>
        </authorList>
    </citation>
    <scope>NUCLEOTIDE SEQUENCE</scope>
    <source>
        <strain evidence="2">2478</strain>
    </source>
</reference>
<reference evidence="2" key="1">
    <citation type="submission" date="2020-10" db="EMBL/GenBank/DDBJ databases">
        <authorList>
            <person name="Gilroy R."/>
        </authorList>
    </citation>
    <scope>NUCLEOTIDE SEQUENCE</scope>
    <source>
        <strain evidence="2">2478</strain>
    </source>
</reference>
<feature type="domain" description="Helix-turn-helix" evidence="1">
    <location>
        <begin position="51"/>
        <end position="100"/>
    </location>
</feature>
<dbReference type="AlphaFoldDB" id="A0A9D9IW47"/>
<gene>
    <name evidence="2" type="ORF">IAB80_09225</name>
</gene>
<dbReference type="Pfam" id="PF12728">
    <property type="entry name" value="HTH_17"/>
    <property type="match status" value="1"/>
</dbReference>
<accession>A0A9D9IW47</accession>
<proteinExistence type="predicted"/>
<evidence type="ECO:0000313" key="3">
    <source>
        <dbReference type="Proteomes" id="UP000823771"/>
    </source>
</evidence>
<protein>
    <submittedName>
        <fullName evidence="2">Helix-turn-helix domain-containing protein</fullName>
    </submittedName>
</protein>
<dbReference type="EMBL" id="JADILZ010000085">
    <property type="protein sequence ID" value="MBO8479051.1"/>
    <property type="molecule type" value="Genomic_DNA"/>
</dbReference>
<dbReference type="Proteomes" id="UP000823771">
    <property type="component" value="Unassembled WGS sequence"/>
</dbReference>
<dbReference type="SUPFAM" id="SSF46955">
    <property type="entry name" value="Putative DNA-binding domain"/>
    <property type="match status" value="1"/>
</dbReference>
<organism evidence="2 3">
    <name type="scientific">Candidatus Cryptobacteroides excrementipullorum</name>
    <dbReference type="NCBI Taxonomy" id="2840761"/>
    <lineage>
        <taxon>Bacteria</taxon>
        <taxon>Pseudomonadati</taxon>
        <taxon>Bacteroidota</taxon>
        <taxon>Bacteroidia</taxon>
        <taxon>Bacteroidales</taxon>
        <taxon>Candidatus Cryptobacteroides</taxon>
    </lineage>
</organism>
<evidence type="ECO:0000259" key="1">
    <source>
        <dbReference type="Pfam" id="PF12728"/>
    </source>
</evidence>
<name>A0A9D9IW47_9BACT</name>
<dbReference type="InterPro" id="IPR009061">
    <property type="entry name" value="DNA-bd_dom_put_sf"/>
</dbReference>
<comment type="caution">
    <text evidence="2">The sequence shown here is derived from an EMBL/GenBank/DDBJ whole genome shotgun (WGS) entry which is preliminary data.</text>
</comment>
<evidence type="ECO:0000313" key="2">
    <source>
        <dbReference type="EMBL" id="MBO8479051.1"/>
    </source>
</evidence>
<sequence length="102" mass="11749">MTDILSIINSGNGNIRLEVTGEDLLHFSNQLIRKTKEEMATAAKSSRTEIYLTKEEVKQLCGVCDTTLWHWNKRDYLKPVKIGSKLRYRLSDIKKLLGEQSH</sequence>